<keyword evidence="13 14" id="KW-0624">Polysaccharide degradation</keyword>
<dbReference type="SMART" id="SM01217">
    <property type="entry name" value="Fn3_like"/>
    <property type="match status" value="1"/>
</dbReference>
<evidence type="ECO:0000256" key="3">
    <source>
        <dbReference type="ARBA" id="ARBA00004987"/>
    </source>
</evidence>
<keyword evidence="10" id="KW-0325">Glycoprotein</keyword>
<evidence type="ECO:0000256" key="8">
    <source>
        <dbReference type="ARBA" id="ARBA00022801"/>
    </source>
</evidence>
<reference evidence="17" key="1">
    <citation type="submission" date="2021-07" db="EMBL/GenBank/DDBJ databases">
        <authorList>
            <person name="Durling M."/>
        </authorList>
    </citation>
    <scope>NUCLEOTIDE SEQUENCE</scope>
</reference>
<keyword evidence="11 14" id="KW-0119">Carbohydrate metabolism</keyword>
<dbReference type="InterPro" id="IPR036962">
    <property type="entry name" value="Glyco_hydro_3_N_sf"/>
</dbReference>
<sequence>MVSPNLQKWLQASLFSALLLGENVVGDVITDDTFFYGQSPPVYPSPSMPGSSSWSDAYSRATALVAQMTPEERANITVGHTPTTGCGGETGSVPRLNFPGLCLSDAGNGLRNTDFVNGWSGGLHVGATWNRNLSYERALHMGGEFRRKGVNVMLGPVVGPVGRVAEGGRNWEGFSSDPYLCGQLAYETVLGVQDASVTAVVKHFIGNEQELHRTANEVNTSLSSNIDDKTMHELYLWPFQDTVKAGAAGMMCSYNRLNNSYGCQNSHVINGLLKTELGFEGFLVSDWGAQHSGVASAQAGMDLVMPNSDEFWGPNGENLVTAVNNGSMEDTRLSDMAIRIVASWYQLGQDNASYPEKGIGLPKDLLQPHVIVDARDPASKSVILNSALEGHVLVKNVNNALPLNKPKLLSVFGYDAATPPTINPSGGSQADKFAFGYDSIVRSPEPFLSLISNKRQHNYPGFLLPGFETPPAISINGTLTTGGGSGANANSYVSAPLDSIIHQAYEDGTQVMYDTMSGNPFVAAESDACLVFINAFATEGGDRPKLYDDYSDALVINVAEKCNNTMVIIHNAGIRLVDVWADHPNVTAIMYAHLPGQDSGRAVTQLLYGMVSPSGKLPYTVATNETDYNVQSPEAEYGDYVHFPQSNFSEGVYIDYKDFDQKNIAPRYEFGFGLSYTAFEFSDLKIESVGENHPYLPPNVEVLEGGMKSIWDIVAKVSAVVHNTGRVDAMEVAQLYVGVPGGPSKQLRGFNKVAIPAGHSVAVDFELTRRDLSEWGVNEQSWVLQEGSYKVFVGSSSRNLPLTGSLDL</sequence>
<keyword evidence="8 14" id="KW-0378">Hydrolase</keyword>
<dbReference type="InterPro" id="IPR036881">
    <property type="entry name" value="Glyco_hydro_3_C_sf"/>
</dbReference>
<comment type="pathway">
    <text evidence="3 14">Glycan metabolism; cellulose degradation.</text>
</comment>
<dbReference type="FunFam" id="3.20.20.300:FF:000002">
    <property type="entry name" value="Probable beta-glucosidase"/>
    <property type="match status" value="1"/>
</dbReference>
<evidence type="ECO:0000256" key="14">
    <source>
        <dbReference type="RuleBase" id="RU361161"/>
    </source>
</evidence>
<dbReference type="InterPro" id="IPR019800">
    <property type="entry name" value="Glyco_hydro_3_AS"/>
</dbReference>
<dbReference type="Pfam" id="PF00933">
    <property type="entry name" value="Glyco_hydro_3"/>
    <property type="match status" value="1"/>
</dbReference>
<evidence type="ECO:0000259" key="16">
    <source>
        <dbReference type="SMART" id="SM01217"/>
    </source>
</evidence>
<comment type="subcellular location">
    <subcellularLocation>
        <location evidence="2">Secreted</location>
    </subcellularLocation>
</comment>
<dbReference type="Pfam" id="PF01915">
    <property type="entry name" value="Glyco_hydro_3_C"/>
    <property type="match status" value="1"/>
</dbReference>
<gene>
    <name evidence="17" type="ORF">HYALB_00007392</name>
</gene>
<evidence type="ECO:0000256" key="7">
    <source>
        <dbReference type="ARBA" id="ARBA00022729"/>
    </source>
</evidence>
<comment type="caution">
    <text evidence="17">The sequence shown here is derived from an EMBL/GenBank/DDBJ whole genome shotgun (WGS) entry which is preliminary data.</text>
</comment>
<organism evidence="17 18">
    <name type="scientific">Hymenoscyphus albidus</name>
    <dbReference type="NCBI Taxonomy" id="595503"/>
    <lineage>
        <taxon>Eukaryota</taxon>
        <taxon>Fungi</taxon>
        <taxon>Dikarya</taxon>
        <taxon>Ascomycota</taxon>
        <taxon>Pezizomycotina</taxon>
        <taxon>Leotiomycetes</taxon>
        <taxon>Helotiales</taxon>
        <taxon>Helotiaceae</taxon>
        <taxon>Hymenoscyphus</taxon>
    </lineage>
</organism>
<name>A0A9N9LXA8_9HELO</name>
<dbReference type="Gene3D" id="2.60.40.10">
    <property type="entry name" value="Immunoglobulins"/>
    <property type="match status" value="1"/>
</dbReference>
<evidence type="ECO:0000313" key="18">
    <source>
        <dbReference type="Proteomes" id="UP000701801"/>
    </source>
</evidence>
<feature type="signal peptide" evidence="15">
    <location>
        <begin position="1"/>
        <end position="26"/>
    </location>
</feature>
<dbReference type="InterPro" id="IPR013783">
    <property type="entry name" value="Ig-like_fold"/>
</dbReference>
<dbReference type="PANTHER" id="PTHR42715:SF5">
    <property type="entry name" value="BETA-GLUCOSIDASE M-RELATED"/>
    <property type="match status" value="1"/>
</dbReference>
<proteinExistence type="inferred from homology"/>
<dbReference type="OrthoDB" id="416222at2759"/>
<dbReference type="AlphaFoldDB" id="A0A9N9LXA8"/>
<feature type="chain" id="PRO_5040476258" description="beta-glucosidase" evidence="15">
    <location>
        <begin position="27"/>
        <end position="808"/>
    </location>
</feature>
<dbReference type="GO" id="GO:0005576">
    <property type="term" value="C:extracellular region"/>
    <property type="evidence" value="ECO:0007669"/>
    <property type="project" value="UniProtKB-SubCell"/>
</dbReference>
<dbReference type="Pfam" id="PF14310">
    <property type="entry name" value="Fn3-like"/>
    <property type="match status" value="1"/>
</dbReference>
<dbReference type="InterPro" id="IPR002772">
    <property type="entry name" value="Glyco_hydro_3_C"/>
</dbReference>
<dbReference type="Gene3D" id="3.20.20.300">
    <property type="entry name" value="Glycoside hydrolase, family 3, N-terminal domain"/>
    <property type="match status" value="1"/>
</dbReference>
<accession>A0A9N9LXA8</accession>
<evidence type="ECO:0000256" key="4">
    <source>
        <dbReference type="ARBA" id="ARBA00005336"/>
    </source>
</evidence>
<dbReference type="SUPFAM" id="SSF52279">
    <property type="entry name" value="Beta-D-glucan exohydrolase, C-terminal domain"/>
    <property type="match status" value="1"/>
</dbReference>
<dbReference type="EC" id="3.2.1.21" evidence="5 14"/>
<evidence type="ECO:0000256" key="2">
    <source>
        <dbReference type="ARBA" id="ARBA00004613"/>
    </source>
</evidence>
<keyword evidence="18" id="KW-1185">Reference proteome</keyword>
<evidence type="ECO:0000256" key="15">
    <source>
        <dbReference type="SAM" id="SignalP"/>
    </source>
</evidence>
<evidence type="ECO:0000256" key="5">
    <source>
        <dbReference type="ARBA" id="ARBA00012744"/>
    </source>
</evidence>
<keyword evidence="12 14" id="KW-0326">Glycosidase</keyword>
<comment type="catalytic activity">
    <reaction evidence="1 14">
        <text>Hydrolysis of terminal, non-reducing beta-D-glucosyl residues with release of beta-D-glucose.</text>
        <dbReference type="EC" id="3.2.1.21"/>
    </reaction>
</comment>
<dbReference type="GO" id="GO:0030245">
    <property type="term" value="P:cellulose catabolic process"/>
    <property type="evidence" value="ECO:0007669"/>
    <property type="project" value="UniProtKB-KW"/>
</dbReference>
<evidence type="ECO:0000256" key="1">
    <source>
        <dbReference type="ARBA" id="ARBA00000448"/>
    </source>
</evidence>
<dbReference type="InterPro" id="IPR017853">
    <property type="entry name" value="GH"/>
</dbReference>
<dbReference type="InterPro" id="IPR050288">
    <property type="entry name" value="Cellulose_deg_GH3"/>
</dbReference>
<dbReference type="PANTHER" id="PTHR42715">
    <property type="entry name" value="BETA-GLUCOSIDASE"/>
    <property type="match status" value="1"/>
</dbReference>
<evidence type="ECO:0000256" key="12">
    <source>
        <dbReference type="ARBA" id="ARBA00023295"/>
    </source>
</evidence>
<feature type="domain" description="Fibronectin type III-like" evidence="16">
    <location>
        <begin position="731"/>
        <end position="797"/>
    </location>
</feature>
<evidence type="ECO:0000256" key="13">
    <source>
        <dbReference type="ARBA" id="ARBA00023326"/>
    </source>
</evidence>
<keyword evidence="7 15" id="KW-0732">Signal</keyword>
<protein>
    <recommendedName>
        <fullName evidence="5 14">beta-glucosidase</fullName>
        <ecNumber evidence="5 14">3.2.1.21</ecNumber>
    </recommendedName>
</protein>
<dbReference type="Proteomes" id="UP000701801">
    <property type="component" value="Unassembled WGS sequence"/>
</dbReference>
<dbReference type="GO" id="GO:0008422">
    <property type="term" value="F:beta-glucosidase activity"/>
    <property type="evidence" value="ECO:0007669"/>
    <property type="project" value="UniProtKB-EC"/>
</dbReference>
<dbReference type="PROSITE" id="PS00775">
    <property type="entry name" value="GLYCOSYL_HYDROL_F3"/>
    <property type="match status" value="1"/>
</dbReference>
<keyword evidence="6" id="KW-0964">Secreted</keyword>
<evidence type="ECO:0000256" key="10">
    <source>
        <dbReference type="ARBA" id="ARBA00023180"/>
    </source>
</evidence>
<dbReference type="Gene3D" id="3.40.50.1700">
    <property type="entry name" value="Glycoside hydrolase family 3 C-terminal domain"/>
    <property type="match status" value="1"/>
</dbReference>
<evidence type="ECO:0000313" key="17">
    <source>
        <dbReference type="EMBL" id="CAG8980154.1"/>
    </source>
</evidence>
<evidence type="ECO:0000256" key="6">
    <source>
        <dbReference type="ARBA" id="ARBA00022525"/>
    </source>
</evidence>
<dbReference type="PRINTS" id="PR00133">
    <property type="entry name" value="GLHYDRLASE3"/>
</dbReference>
<comment type="similarity">
    <text evidence="4 14">Belongs to the glycosyl hydrolase 3 family.</text>
</comment>
<dbReference type="InterPro" id="IPR026891">
    <property type="entry name" value="Fn3-like"/>
</dbReference>
<dbReference type="SUPFAM" id="SSF51445">
    <property type="entry name" value="(Trans)glycosidases"/>
    <property type="match status" value="1"/>
</dbReference>
<evidence type="ECO:0000256" key="11">
    <source>
        <dbReference type="ARBA" id="ARBA00023277"/>
    </source>
</evidence>
<keyword evidence="9" id="KW-0136">Cellulose degradation</keyword>
<dbReference type="EMBL" id="CAJVRM010000363">
    <property type="protein sequence ID" value="CAG8980154.1"/>
    <property type="molecule type" value="Genomic_DNA"/>
</dbReference>
<evidence type="ECO:0000256" key="9">
    <source>
        <dbReference type="ARBA" id="ARBA00023001"/>
    </source>
</evidence>
<dbReference type="InterPro" id="IPR001764">
    <property type="entry name" value="Glyco_hydro_3_N"/>
</dbReference>